<dbReference type="EMBL" id="DYUZ01000014">
    <property type="protein sequence ID" value="HJG36916.1"/>
    <property type="molecule type" value="Genomic_DNA"/>
</dbReference>
<evidence type="ECO:0000256" key="1">
    <source>
        <dbReference type="ARBA" id="ARBA00023125"/>
    </source>
</evidence>
<dbReference type="Gene3D" id="2.10.109.10">
    <property type="entry name" value="Umud Fragment, subunit A"/>
    <property type="match status" value="1"/>
</dbReference>
<dbReference type="PANTHER" id="PTHR46558">
    <property type="entry name" value="TRACRIPTIONAL REGULATORY PROTEIN-RELATED-RELATED"/>
    <property type="match status" value="1"/>
</dbReference>
<accession>A0A921LT64</accession>
<dbReference type="PANTHER" id="PTHR46558:SF4">
    <property type="entry name" value="DNA-BIDING PHAGE PROTEIN"/>
    <property type="match status" value="1"/>
</dbReference>
<dbReference type="SUPFAM" id="SSF47413">
    <property type="entry name" value="lambda repressor-like DNA-binding domains"/>
    <property type="match status" value="1"/>
</dbReference>
<dbReference type="InterPro" id="IPR036286">
    <property type="entry name" value="LexA/Signal_pep-like_sf"/>
</dbReference>
<sequence length="220" mass="24552">MTLADNIRELRRREGLTQTDLGRALGVTKESVCRWERGRSSVRACHIERMVELFHVRRDDLLSEDRGLAAQASAANVGVPAARERQADERPVFRVTRSANGTSLQARSRAYAPADVAQHHPKSFFVQMDGQEMSKIYPEGCCLLVDPTAAPWNGCSVVALVDGRNIVIRRYICGNDTVILSSHSFQTASPDLMLNRRRVRVIGVVVWFQASHSIKVQKAL</sequence>
<dbReference type="AlphaFoldDB" id="A0A921LT64"/>
<dbReference type="CDD" id="cd00093">
    <property type="entry name" value="HTH_XRE"/>
    <property type="match status" value="1"/>
</dbReference>
<dbReference type="SUPFAM" id="SSF51306">
    <property type="entry name" value="LexA/Signal peptidase"/>
    <property type="match status" value="1"/>
</dbReference>
<dbReference type="InterPro" id="IPR015927">
    <property type="entry name" value="Peptidase_S24_S26A/B/C"/>
</dbReference>
<dbReference type="Pfam" id="PF13560">
    <property type="entry name" value="HTH_31"/>
    <property type="match status" value="1"/>
</dbReference>
<dbReference type="RefSeq" id="WP_273189366.1">
    <property type="nucleotide sequence ID" value="NZ_DYUZ01000014.1"/>
</dbReference>
<gene>
    <name evidence="3" type="ORF">K8V70_03495</name>
</gene>
<comment type="caution">
    <text evidence="3">The sequence shown here is derived from an EMBL/GenBank/DDBJ whole genome shotgun (WGS) entry which is preliminary data.</text>
</comment>
<reference evidence="3" key="1">
    <citation type="journal article" date="2021" name="PeerJ">
        <title>Extensive microbial diversity within the chicken gut microbiome revealed by metagenomics and culture.</title>
        <authorList>
            <person name="Gilroy R."/>
            <person name="Ravi A."/>
            <person name="Getino M."/>
            <person name="Pursley I."/>
            <person name="Horton D.L."/>
            <person name="Alikhan N.F."/>
            <person name="Baker D."/>
            <person name="Gharbi K."/>
            <person name="Hall N."/>
            <person name="Watson M."/>
            <person name="Adriaenssens E.M."/>
            <person name="Foster-Nyarko E."/>
            <person name="Jarju S."/>
            <person name="Secka A."/>
            <person name="Antonio M."/>
            <person name="Oren A."/>
            <person name="Chaudhuri R.R."/>
            <person name="La Ragione R."/>
            <person name="Hildebrand F."/>
            <person name="Pallen M.J."/>
        </authorList>
    </citation>
    <scope>NUCLEOTIDE SEQUENCE</scope>
    <source>
        <strain evidence="3">ChiHjej13B12-9602</strain>
    </source>
</reference>
<evidence type="ECO:0000313" key="3">
    <source>
        <dbReference type="EMBL" id="HJG36916.1"/>
    </source>
</evidence>
<dbReference type="PROSITE" id="PS50943">
    <property type="entry name" value="HTH_CROC1"/>
    <property type="match status" value="1"/>
</dbReference>
<proteinExistence type="predicted"/>
<dbReference type="Pfam" id="PF00717">
    <property type="entry name" value="Peptidase_S24"/>
    <property type="match status" value="1"/>
</dbReference>
<evidence type="ECO:0000313" key="4">
    <source>
        <dbReference type="Proteomes" id="UP000753256"/>
    </source>
</evidence>
<dbReference type="Gene3D" id="1.10.260.40">
    <property type="entry name" value="lambda repressor-like DNA-binding domains"/>
    <property type="match status" value="1"/>
</dbReference>
<reference evidence="3" key="2">
    <citation type="submission" date="2021-09" db="EMBL/GenBank/DDBJ databases">
        <authorList>
            <person name="Gilroy R."/>
        </authorList>
    </citation>
    <scope>NUCLEOTIDE SEQUENCE</scope>
    <source>
        <strain evidence="3">ChiHjej13B12-9602</strain>
    </source>
</reference>
<feature type="domain" description="HTH cro/C1-type" evidence="2">
    <location>
        <begin position="7"/>
        <end position="61"/>
    </location>
</feature>
<dbReference type="InterPro" id="IPR001387">
    <property type="entry name" value="Cro/C1-type_HTH"/>
</dbReference>
<evidence type="ECO:0000259" key="2">
    <source>
        <dbReference type="PROSITE" id="PS50943"/>
    </source>
</evidence>
<name>A0A921LT64_9ACTN</name>
<dbReference type="SMART" id="SM00530">
    <property type="entry name" value="HTH_XRE"/>
    <property type="match status" value="1"/>
</dbReference>
<dbReference type="InterPro" id="IPR010982">
    <property type="entry name" value="Lambda_DNA-bd_dom_sf"/>
</dbReference>
<keyword evidence="1" id="KW-0238">DNA-binding</keyword>
<organism evidence="3 4">
    <name type="scientific">Enorma phocaeensis</name>
    <dbReference type="NCBI Taxonomy" id="1871019"/>
    <lineage>
        <taxon>Bacteria</taxon>
        <taxon>Bacillati</taxon>
        <taxon>Actinomycetota</taxon>
        <taxon>Coriobacteriia</taxon>
        <taxon>Coriobacteriales</taxon>
        <taxon>Coriobacteriaceae</taxon>
        <taxon>Enorma</taxon>
    </lineage>
</organism>
<dbReference type="Proteomes" id="UP000753256">
    <property type="component" value="Unassembled WGS sequence"/>
</dbReference>
<dbReference type="GO" id="GO:0003677">
    <property type="term" value="F:DNA binding"/>
    <property type="evidence" value="ECO:0007669"/>
    <property type="project" value="UniProtKB-KW"/>
</dbReference>
<protein>
    <submittedName>
        <fullName evidence="3">Helix-turn-helix domain-containing protein</fullName>
    </submittedName>
</protein>